<dbReference type="AlphaFoldDB" id="A0A7K1SKG6"/>
<accession>A0A7K1SKG6</accession>
<organism evidence="1 2">
    <name type="scientific">Spirosoma arboris</name>
    <dbReference type="NCBI Taxonomy" id="2682092"/>
    <lineage>
        <taxon>Bacteria</taxon>
        <taxon>Pseudomonadati</taxon>
        <taxon>Bacteroidota</taxon>
        <taxon>Cytophagia</taxon>
        <taxon>Cytophagales</taxon>
        <taxon>Cytophagaceae</taxon>
        <taxon>Spirosoma</taxon>
    </lineage>
</organism>
<protein>
    <submittedName>
        <fullName evidence="1">Uncharacterized protein</fullName>
    </submittedName>
</protein>
<sequence length="76" mass="9425">MVTFIDFRRYEQYEPFFDSLRQLHYLRKTDVDGYFVRVYPADHPNYRLFDLDRADWSFRFNTPKPKGNKGFLELTY</sequence>
<reference evidence="1 2" key="1">
    <citation type="submission" date="2019-12" db="EMBL/GenBank/DDBJ databases">
        <title>Spirosoma sp. HMF4905 genome sequencing and assembly.</title>
        <authorList>
            <person name="Kang H."/>
            <person name="Cha I."/>
            <person name="Kim H."/>
            <person name="Joh K."/>
        </authorList>
    </citation>
    <scope>NUCLEOTIDE SEQUENCE [LARGE SCALE GENOMIC DNA]</scope>
    <source>
        <strain evidence="1 2">HMF4905</strain>
    </source>
</reference>
<name>A0A7K1SKG6_9BACT</name>
<gene>
    <name evidence="1" type="ORF">GO755_28950</name>
</gene>
<keyword evidence="2" id="KW-1185">Reference proteome</keyword>
<evidence type="ECO:0000313" key="2">
    <source>
        <dbReference type="Proteomes" id="UP000436006"/>
    </source>
</evidence>
<evidence type="ECO:0000313" key="1">
    <source>
        <dbReference type="EMBL" id="MVM34096.1"/>
    </source>
</evidence>
<proteinExistence type="predicted"/>
<comment type="caution">
    <text evidence="1">The sequence shown here is derived from an EMBL/GenBank/DDBJ whole genome shotgun (WGS) entry which is preliminary data.</text>
</comment>
<dbReference type="Proteomes" id="UP000436006">
    <property type="component" value="Unassembled WGS sequence"/>
</dbReference>
<dbReference type="EMBL" id="WPIN01000014">
    <property type="protein sequence ID" value="MVM34096.1"/>
    <property type="molecule type" value="Genomic_DNA"/>
</dbReference>